<organism evidence="1 2">
    <name type="scientific">Bradymonas sediminis</name>
    <dbReference type="NCBI Taxonomy" id="1548548"/>
    <lineage>
        <taxon>Bacteria</taxon>
        <taxon>Deltaproteobacteria</taxon>
        <taxon>Bradymonadales</taxon>
        <taxon>Bradymonadaceae</taxon>
        <taxon>Bradymonas</taxon>
    </lineage>
</organism>
<reference evidence="1 2" key="1">
    <citation type="submission" date="2018-06" db="EMBL/GenBank/DDBJ databases">
        <title>Lujinxingia sediminis gen. nov. sp. nov., a new facultative anaerobic member of the class Deltaproteobacteria, and proposal of Lujinxingaceae fam. nov.</title>
        <authorList>
            <person name="Guo L.-Y."/>
            <person name="Li C.-M."/>
            <person name="Wang S."/>
            <person name="Du Z.-J."/>
        </authorList>
    </citation>
    <scope>NUCLEOTIDE SEQUENCE [LARGE SCALE GENOMIC DNA]</scope>
    <source>
        <strain evidence="1 2">FA350</strain>
    </source>
</reference>
<proteinExistence type="predicted"/>
<dbReference type="OrthoDB" id="9772976at2"/>
<dbReference type="EMBL" id="CP030032">
    <property type="protein sequence ID" value="AWV90558.1"/>
    <property type="molecule type" value="Genomic_DNA"/>
</dbReference>
<dbReference type="Proteomes" id="UP000249799">
    <property type="component" value="Chromosome"/>
</dbReference>
<sequence length="442" mass="50337">MTQHATIDPRVASHILQRLGESGQPPEFGVEWINVGNESYLKVLESEYFERQLKGGASFKLVQGYFGGGKTHFLYCVRDMAWRHGFAVAVVELSPTECPYDDTLKVYSTVARRIAMKSPTDGEGPRYGITDMLRDLVDRRVDEFEEDLRAQGHERPHVEARHQVERWIQRHVARVSCESVSYRKAIVEFALGWLEEDYERVQRLEAWLRGEPIPRAEVRDWGIYEEMSRANGFLMLRSLTQMVKGLGFAGTALLFDEVDRNLSVSAKRSQTIGDNLRQVIDLCGRHQLPNTLFMYAVPPEFMRTVVPDYPALFQRLKTPVPLGVRSPQAVLIDLEKLDLEPAELLTAIGERLIPIFEAARGFKLDAEIQRNNADILARACVQSQFEVNHRRLFVKTMVDFLHAQMVDGEKALGLDSAIDLVLDGNESLNNLVLVSDDEFQDF</sequence>
<dbReference type="AlphaFoldDB" id="A0A2Z4FPF8"/>
<dbReference type="InterPro" id="IPR021228">
    <property type="entry name" value="BrxD"/>
</dbReference>
<protein>
    <submittedName>
        <fullName evidence="1">Uncharacterized protein</fullName>
    </submittedName>
</protein>
<evidence type="ECO:0000313" key="1">
    <source>
        <dbReference type="EMBL" id="AWV90558.1"/>
    </source>
</evidence>
<evidence type="ECO:0000313" key="2">
    <source>
        <dbReference type="Proteomes" id="UP000249799"/>
    </source>
</evidence>
<keyword evidence="2" id="KW-1185">Reference proteome</keyword>
<name>A0A2Z4FPF8_9DELT</name>
<dbReference type="RefSeq" id="WP_111336068.1">
    <property type="nucleotide sequence ID" value="NZ_CP030032.1"/>
</dbReference>
<dbReference type="KEGG" id="bsed:DN745_14970"/>
<dbReference type="Pfam" id="PF10923">
    <property type="entry name" value="BrxC_BrxD"/>
    <property type="match status" value="1"/>
</dbReference>
<gene>
    <name evidence="1" type="ORF">DN745_14970</name>
</gene>
<accession>A0A2Z4FPF8</accession>